<evidence type="ECO:0000256" key="2">
    <source>
        <dbReference type="SAM" id="MobiDB-lite"/>
    </source>
</evidence>
<accession>A0A8S4Q6A6</accession>
<proteinExistence type="predicted"/>
<evidence type="ECO:0000256" key="1">
    <source>
        <dbReference type="PROSITE-ProRule" id="PRU00221"/>
    </source>
</evidence>
<feature type="repeat" description="WD" evidence="1">
    <location>
        <begin position="273"/>
        <end position="305"/>
    </location>
</feature>
<dbReference type="GO" id="GO:0030968">
    <property type="term" value="P:endoplasmic reticulum unfolded protein response"/>
    <property type="evidence" value="ECO:0007669"/>
    <property type="project" value="TreeGrafter"/>
</dbReference>
<feature type="compositionally biased region" description="Basic and acidic residues" evidence="2">
    <location>
        <begin position="44"/>
        <end position="53"/>
    </location>
</feature>
<dbReference type="InterPro" id="IPR036322">
    <property type="entry name" value="WD40_repeat_dom_sf"/>
</dbReference>
<dbReference type="InterPro" id="IPR015943">
    <property type="entry name" value="WD40/YVTN_repeat-like_dom_sf"/>
</dbReference>
<dbReference type="PROSITE" id="PS50082">
    <property type="entry name" value="WD_REPEATS_2"/>
    <property type="match status" value="2"/>
</dbReference>
<organism evidence="4 5">
    <name type="scientific">Owenia fusiformis</name>
    <name type="common">Polychaete worm</name>
    <dbReference type="NCBI Taxonomy" id="6347"/>
    <lineage>
        <taxon>Eukaryota</taxon>
        <taxon>Metazoa</taxon>
        <taxon>Spiralia</taxon>
        <taxon>Lophotrochozoa</taxon>
        <taxon>Annelida</taxon>
        <taxon>Polychaeta</taxon>
        <taxon>Sedentaria</taxon>
        <taxon>Canalipalpata</taxon>
        <taxon>Sabellida</taxon>
        <taxon>Oweniida</taxon>
        <taxon>Oweniidae</taxon>
        <taxon>Owenia</taxon>
    </lineage>
</organism>
<dbReference type="SUPFAM" id="SSF50978">
    <property type="entry name" value="WD40 repeat-like"/>
    <property type="match status" value="1"/>
</dbReference>
<comment type="caution">
    <text evidence="4">The sequence shown here is derived from an EMBL/GenBank/DDBJ whole genome shotgun (WGS) entry which is preliminary data.</text>
</comment>
<sequence>MAATPEDSVPVIAVTAAVGAVILLFVLLCNIGKKSDNQEEESDKNEKVKESKPTKAQPQKKKTVVKTRPEKRQAFTHPWLSCTLKGHSSPILGMDFSANGKYLASCSEDRTILMWSVKEFTQKEHKSVRSNVELDHATKIKFSPDTKAFVINLYNENTLRVMRIGKKPDGSLGNINGTFDFPKKFTAEILNIGIASSGRFIMACTKDTSMYIYDLKGEVLATINTNQLTNSYGAVSPCGRFVASSGFTPDVKVWEVMFDKSGTFKEVKRAFELKGHRSGVYSFSFSSDSNRMASVSKDGTWKLWNTFIEYAKGQDAQCIQTGTYENNSGHALIALSPDARAVAIATTYTISVYNATNAQQAQVITDVHAIPITELSFDNNSKYFVSTGDKQIHVFHNIVG</sequence>
<dbReference type="SMART" id="SM00320">
    <property type="entry name" value="WD40"/>
    <property type="match status" value="5"/>
</dbReference>
<evidence type="ECO:0000313" key="5">
    <source>
        <dbReference type="Proteomes" id="UP000749559"/>
    </source>
</evidence>
<dbReference type="Proteomes" id="UP000749559">
    <property type="component" value="Unassembled WGS sequence"/>
</dbReference>
<evidence type="ECO:0008006" key="6">
    <source>
        <dbReference type="Google" id="ProtNLM"/>
    </source>
</evidence>
<feature type="region of interest" description="Disordered" evidence="2">
    <location>
        <begin position="36"/>
        <end position="71"/>
    </location>
</feature>
<dbReference type="EMBL" id="CAIIXF020000012">
    <property type="protein sequence ID" value="CAH1801363.1"/>
    <property type="molecule type" value="Genomic_DNA"/>
</dbReference>
<dbReference type="PANTHER" id="PTHR44321:SF1">
    <property type="entry name" value="TRANSDUCIN BETA-LIKE PROTEIN 2"/>
    <property type="match status" value="1"/>
</dbReference>
<evidence type="ECO:0000256" key="3">
    <source>
        <dbReference type="SAM" id="Phobius"/>
    </source>
</evidence>
<dbReference type="PANTHER" id="PTHR44321">
    <property type="entry name" value="TRANSDUCIN BETA-LIKE PROTEIN 2"/>
    <property type="match status" value="1"/>
</dbReference>
<dbReference type="PROSITE" id="PS50294">
    <property type="entry name" value="WD_REPEATS_REGION"/>
    <property type="match status" value="2"/>
</dbReference>
<keyword evidence="3" id="KW-0472">Membrane</keyword>
<keyword evidence="1" id="KW-0853">WD repeat</keyword>
<dbReference type="AlphaFoldDB" id="A0A8S4Q6A6"/>
<keyword evidence="3" id="KW-0812">Transmembrane</keyword>
<dbReference type="InterPro" id="IPR042410">
    <property type="entry name" value="WBSCR13"/>
</dbReference>
<keyword evidence="5" id="KW-1185">Reference proteome</keyword>
<dbReference type="OrthoDB" id="200924at2759"/>
<protein>
    <recommendedName>
        <fullName evidence="6">Transducin beta-like protein 2</fullName>
    </recommendedName>
</protein>
<feature type="repeat" description="WD" evidence="1">
    <location>
        <begin position="84"/>
        <end position="118"/>
    </location>
</feature>
<feature type="transmembrane region" description="Helical" evidence="3">
    <location>
        <begin position="12"/>
        <end position="31"/>
    </location>
</feature>
<name>A0A8S4Q6A6_OWEFU</name>
<gene>
    <name evidence="4" type="ORF">OFUS_LOCUS25160</name>
</gene>
<dbReference type="Pfam" id="PF00400">
    <property type="entry name" value="WD40"/>
    <property type="match status" value="3"/>
</dbReference>
<feature type="non-terminal residue" evidence="4">
    <location>
        <position position="400"/>
    </location>
</feature>
<dbReference type="GO" id="GO:0005783">
    <property type="term" value="C:endoplasmic reticulum"/>
    <property type="evidence" value="ECO:0007669"/>
    <property type="project" value="TreeGrafter"/>
</dbReference>
<dbReference type="Gene3D" id="2.130.10.10">
    <property type="entry name" value="YVTN repeat-like/Quinoprotein amine dehydrogenase"/>
    <property type="match status" value="2"/>
</dbReference>
<evidence type="ECO:0000313" key="4">
    <source>
        <dbReference type="EMBL" id="CAH1801363.1"/>
    </source>
</evidence>
<dbReference type="InterPro" id="IPR001680">
    <property type="entry name" value="WD40_rpt"/>
</dbReference>
<keyword evidence="3" id="KW-1133">Transmembrane helix</keyword>
<reference evidence="4" key="1">
    <citation type="submission" date="2022-03" db="EMBL/GenBank/DDBJ databases">
        <authorList>
            <person name="Martin C."/>
        </authorList>
    </citation>
    <scope>NUCLEOTIDE SEQUENCE</scope>
</reference>